<proteinExistence type="predicted"/>
<dbReference type="EMBL" id="JAKJXP020000012">
    <property type="protein sequence ID" value="KAK7755518.1"/>
    <property type="molecule type" value="Genomic_DNA"/>
</dbReference>
<feature type="domain" description="Major facilitator superfamily (MFS) profile" evidence="6">
    <location>
        <begin position="55"/>
        <end position="556"/>
    </location>
</feature>
<accession>A0AAN9UWI3</accession>
<feature type="transmembrane region" description="Helical" evidence="5">
    <location>
        <begin position="394"/>
        <end position="413"/>
    </location>
</feature>
<dbReference type="Gene3D" id="1.20.1250.20">
    <property type="entry name" value="MFS general substrate transporter like domains"/>
    <property type="match status" value="2"/>
</dbReference>
<dbReference type="Proteomes" id="UP001320420">
    <property type="component" value="Unassembled WGS sequence"/>
</dbReference>
<reference evidence="7 8" key="1">
    <citation type="submission" date="2024-02" db="EMBL/GenBank/DDBJ databases">
        <title>De novo assembly and annotation of 12 fungi associated with fruit tree decline syndrome in Ontario, Canada.</title>
        <authorList>
            <person name="Sulman M."/>
            <person name="Ellouze W."/>
            <person name="Ilyukhin E."/>
        </authorList>
    </citation>
    <scope>NUCLEOTIDE SEQUENCE [LARGE SCALE GENOMIC DNA]</scope>
    <source>
        <strain evidence="7 8">M11/M66-122</strain>
    </source>
</reference>
<organism evidence="7 8">
    <name type="scientific">Diatrype stigma</name>
    <dbReference type="NCBI Taxonomy" id="117547"/>
    <lineage>
        <taxon>Eukaryota</taxon>
        <taxon>Fungi</taxon>
        <taxon>Dikarya</taxon>
        <taxon>Ascomycota</taxon>
        <taxon>Pezizomycotina</taxon>
        <taxon>Sordariomycetes</taxon>
        <taxon>Xylariomycetidae</taxon>
        <taxon>Xylariales</taxon>
        <taxon>Diatrypaceae</taxon>
        <taxon>Diatrype</taxon>
    </lineage>
</organism>
<dbReference type="PROSITE" id="PS50850">
    <property type="entry name" value="MFS"/>
    <property type="match status" value="1"/>
</dbReference>
<comment type="subcellular location">
    <subcellularLocation>
        <location evidence="1">Membrane</location>
        <topology evidence="1">Multi-pass membrane protein</topology>
    </subcellularLocation>
</comment>
<keyword evidence="4 5" id="KW-0472">Membrane</keyword>
<feature type="transmembrane region" description="Helical" evidence="5">
    <location>
        <begin position="454"/>
        <end position="480"/>
    </location>
</feature>
<evidence type="ECO:0000256" key="2">
    <source>
        <dbReference type="ARBA" id="ARBA00022692"/>
    </source>
</evidence>
<dbReference type="GO" id="GO:0005886">
    <property type="term" value="C:plasma membrane"/>
    <property type="evidence" value="ECO:0007669"/>
    <property type="project" value="TreeGrafter"/>
</dbReference>
<dbReference type="GO" id="GO:0022857">
    <property type="term" value="F:transmembrane transporter activity"/>
    <property type="evidence" value="ECO:0007669"/>
    <property type="project" value="InterPro"/>
</dbReference>
<evidence type="ECO:0000256" key="3">
    <source>
        <dbReference type="ARBA" id="ARBA00022989"/>
    </source>
</evidence>
<gene>
    <name evidence="7" type="primary">MFS1</name>
    <name evidence="7" type="ORF">SLS62_002450</name>
</gene>
<feature type="transmembrane region" description="Helical" evidence="5">
    <location>
        <begin position="145"/>
        <end position="166"/>
    </location>
</feature>
<protein>
    <submittedName>
        <fullName evidence="7">MFS sugar transporter</fullName>
    </submittedName>
</protein>
<keyword evidence="7" id="KW-0762">Sugar transport</keyword>
<feature type="transmembrane region" description="Helical" evidence="5">
    <location>
        <begin position="332"/>
        <end position="350"/>
    </location>
</feature>
<dbReference type="InterPro" id="IPR011701">
    <property type="entry name" value="MFS"/>
</dbReference>
<evidence type="ECO:0000256" key="5">
    <source>
        <dbReference type="SAM" id="Phobius"/>
    </source>
</evidence>
<feature type="transmembrane region" description="Helical" evidence="5">
    <location>
        <begin position="425"/>
        <end position="447"/>
    </location>
</feature>
<dbReference type="AlphaFoldDB" id="A0AAN9UWI3"/>
<feature type="transmembrane region" description="Helical" evidence="5">
    <location>
        <begin position="88"/>
        <end position="108"/>
    </location>
</feature>
<feature type="transmembrane region" description="Helical" evidence="5">
    <location>
        <begin position="52"/>
        <end position="76"/>
    </location>
</feature>
<feature type="transmembrane region" description="Helical" evidence="5">
    <location>
        <begin position="534"/>
        <end position="552"/>
    </location>
</feature>
<dbReference type="PANTHER" id="PTHR23501:SF107">
    <property type="entry name" value="TRANSPORTER, PUTATIVE (AFU_ORTHOLOGUE AFUA_7G04730)-RELATED"/>
    <property type="match status" value="1"/>
</dbReference>
<evidence type="ECO:0000256" key="4">
    <source>
        <dbReference type="ARBA" id="ARBA00023136"/>
    </source>
</evidence>
<dbReference type="PANTHER" id="PTHR23501">
    <property type="entry name" value="MAJOR FACILITATOR SUPERFAMILY"/>
    <property type="match status" value="1"/>
</dbReference>
<sequence length="573" mass="63233">MIGKKVEVQNAHELSVDPNQGDVPSHDAASDEFQEGVQRVRAITSSWSKTTLWVMFILLYLVSFVDSVLVSVQSALNPYVTSAFQKHGLLTSVSIVSTILSGCSRLTLAKIVDIWGRVAGFLFMLLIVVVGMVMKAVCQNIETYFAAHTLYWTGHVGMLYVIDVMLSDMTTLKNRMIMFGINGTPTIASTFAGPRIADLFYLNLNFRWAFGAFAIIIAGVTLPVILTMYVLERKAARTGTLQEAKSGRTWYQSTKHYVLELDVIGIILITAAFALILLPFSISSYAPNGWASGYIIAMEVIGIVCLPVFYLWERYFAPVQFLPWKYLREPSIIGSCVLYAVMFASTFYFSSYLQVVHRLSITTANYVLNSYALVSAFISPFIGLLISVTGRFKWVAYVGVPLMLLGTALLIPFRQPSTHVGLVTMTQILIGIGAALFTTCGQLAIMAPISHQEIAVVIGIWGMFGSVGAAVGLAISGAIWNNILPEQLYQRLPEESKNLTSTIFGDIEQQMKYLDGSPERDAIVGAYGDVQRKLVIAGACFMPLILASIYIWKDINVKKLEDEKGNQTRGNVW</sequence>
<dbReference type="InterPro" id="IPR020846">
    <property type="entry name" value="MFS_dom"/>
</dbReference>
<evidence type="ECO:0000313" key="7">
    <source>
        <dbReference type="EMBL" id="KAK7755518.1"/>
    </source>
</evidence>
<feature type="transmembrane region" description="Helical" evidence="5">
    <location>
        <begin position="294"/>
        <end position="312"/>
    </location>
</feature>
<keyword evidence="2 5" id="KW-0812">Transmembrane</keyword>
<evidence type="ECO:0000259" key="6">
    <source>
        <dbReference type="PROSITE" id="PS50850"/>
    </source>
</evidence>
<name>A0AAN9UWI3_9PEZI</name>
<comment type="caution">
    <text evidence="7">The sequence shown here is derived from an EMBL/GenBank/DDBJ whole genome shotgun (WGS) entry which is preliminary data.</text>
</comment>
<dbReference type="InterPro" id="IPR036259">
    <property type="entry name" value="MFS_trans_sf"/>
</dbReference>
<keyword evidence="8" id="KW-1185">Reference proteome</keyword>
<dbReference type="SUPFAM" id="SSF103473">
    <property type="entry name" value="MFS general substrate transporter"/>
    <property type="match status" value="1"/>
</dbReference>
<feature type="transmembrane region" description="Helical" evidence="5">
    <location>
        <begin position="257"/>
        <end position="282"/>
    </location>
</feature>
<feature type="transmembrane region" description="Helical" evidence="5">
    <location>
        <begin position="114"/>
        <end position="133"/>
    </location>
</feature>
<evidence type="ECO:0000256" key="1">
    <source>
        <dbReference type="ARBA" id="ARBA00004141"/>
    </source>
</evidence>
<keyword evidence="7" id="KW-0813">Transport</keyword>
<keyword evidence="3 5" id="KW-1133">Transmembrane helix</keyword>
<feature type="transmembrane region" description="Helical" evidence="5">
    <location>
        <begin position="208"/>
        <end position="231"/>
    </location>
</feature>
<evidence type="ECO:0000313" key="8">
    <source>
        <dbReference type="Proteomes" id="UP001320420"/>
    </source>
</evidence>
<dbReference type="Pfam" id="PF07690">
    <property type="entry name" value="MFS_1"/>
    <property type="match status" value="1"/>
</dbReference>
<feature type="transmembrane region" description="Helical" evidence="5">
    <location>
        <begin position="370"/>
        <end position="387"/>
    </location>
</feature>